<dbReference type="PhylomeDB" id="A0A0G4ECG4"/>
<dbReference type="VEuPathDB" id="CryptoDB:Vbra_3675"/>
<evidence type="ECO:0000313" key="8">
    <source>
        <dbReference type="EMBL" id="CEL93414.1"/>
    </source>
</evidence>
<dbReference type="OrthoDB" id="1436450at2759"/>
<protein>
    <recommendedName>
        <fullName evidence="7">EamA domain-containing protein</fullName>
    </recommendedName>
</protein>
<dbReference type="AlphaFoldDB" id="A0A0G4ECG4"/>
<feature type="transmembrane region" description="Helical" evidence="6">
    <location>
        <begin position="291"/>
        <end position="311"/>
    </location>
</feature>
<organism evidence="8 9">
    <name type="scientific">Vitrella brassicaformis (strain CCMP3155)</name>
    <dbReference type="NCBI Taxonomy" id="1169540"/>
    <lineage>
        <taxon>Eukaryota</taxon>
        <taxon>Sar</taxon>
        <taxon>Alveolata</taxon>
        <taxon>Colpodellida</taxon>
        <taxon>Vitrellaceae</taxon>
        <taxon>Vitrella</taxon>
    </lineage>
</organism>
<keyword evidence="3 6" id="KW-1133">Transmembrane helix</keyword>
<evidence type="ECO:0000256" key="6">
    <source>
        <dbReference type="SAM" id="Phobius"/>
    </source>
</evidence>
<keyword evidence="2 6" id="KW-0812">Transmembrane</keyword>
<evidence type="ECO:0000313" key="9">
    <source>
        <dbReference type="Proteomes" id="UP000041254"/>
    </source>
</evidence>
<dbReference type="Proteomes" id="UP000041254">
    <property type="component" value="Unassembled WGS sequence"/>
</dbReference>
<feature type="domain" description="EamA" evidence="7">
    <location>
        <begin position="198"/>
        <end position="340"/>
    </location>
</feature>
<evidence type="ECO:0000259" key="7">
    <source>
        <dbReference type="Pfam" id="PF00892"/>
    </source>
</evidence>
<dbReference type="EMBL" id="CDMY01000164">
    <property type="protein sequence ID" value="CEL93414.1"/>
    <property type="molecule type" value="Genomic_DNA"/>
</dbReference>
<evidence type="ECO:0000256" key="2">
    <source>
        <dbReference type="ARBA" id="ARBA00022692"/>
    </source>
</evidence>
<dbReference type="InterPro" id="IPR000620">
    <property type="entry name" value="EamA_dom"/>
</dbReference>
<feature type="region of interest" description="Disordered" evidence="5">
    <location>
        <begin position="442"/>
        <end position="521"/>
    </location>
</feature>
<dbReference type="STRING" id="1169540.A0A0G4ECG4"/>
<dbReference type="PANTHER" id="PTHR23051:SF0">
    <property type="entry name" value="SOLUTE CARRIER FAMILY 35 MEMBER F5"/>
    <property type="match status" value="1"/>
</dbReference>
<gene>
    <name evidence="8" type="ORF">Vbra_3675</name>
</gene>
<feature type="transmembrane region" description="Helical" evidence="6">
    <location>
        <begin position="323"/>
        <end position="342"/>
    </location>
</feature>
<feature type="transmembrane region" description="Helical" evidence="6">
    <location>
        <begin position="140"/>
        <end position="159"/>
    </location>
</feature>
<comment type="subcellular location">
    <subcellularLocation>
        <location evidence="1">Membrane</location>
        <topology evidence="1">Multi-pass membrane protein</topology>
    </subcellularLocation>
</comment>
<sequence>MATLGLGSFGAASRRALGFTILGGVILLWVGSSILIQKIFEDVKYEKPLLMTVVQTVLSILLLGPSLVRSYLSKRRRDRLVRQGLVDILQEEEESRSPYEVAEAIPRKALMQLAVPLGLLWFGAQLTFNTSLLHTSVATNTVLSSTSSFFTYFLTLVILRDRFHMPTFLAICVSFVGVILIELNTPATIGEHIKGTLWGQSLAVLSAVCYAFFTTLLKKQAPDDRDIDMGFFFGCIGIVIALVGPPLLLIADLTGIESFRMPSWSIWGFLMLNGLLGTVLSDYLWAMTIILLSPVIATVGLSMQIPVSLIADAIVLKEHKFTWMYLFGSLLVFVGVIVVSIAQQPQAPSSGADRTQARGARDRRHEENVRKYVQIEFEDLHGSQDDPYDEAFRIDDDMDYEYDESPMELRAGSPISPSGTPFLPPHYIRGVTSARASEDITPSMMPLAPQPQVVGRKATDKDDTVVVVKEKVPAEEGNKKGDEGKEGKATSPDDAGGPLAEKTREREETGQSGETDKGTGE</sequence>
<dbReference type="GO" id="GO:0016020">
    <property type="term" value="C:membrane"/>
    <property type="evidence" value="ECO:0007669"/>
    <property type="project" value="UniProtKB-SubCell"/>
</dbReference>
<proteinExistence type="predicted"/>
<feature type="transmembrane region" description="Helical" evidence="6">
    <location>
        <begin position="16"/>
        <end position="37"/>
    </location>
</feature>
<evidence type="ECO:0000256" key="3">
    <source>
        <dbReference type="ARBA" id="ARBA00022989"/>
    </source>
</evidence>
<keyword evidence="4 6" id="KW-0472">Membrane</keyword>
<accession>A0A0G4ECG4</accession>
<feature type="transmembrane region" description="Helical" evidence="6">
    <location>
        <begin position="229"/>
        <end position="251"/>
    </location>
</feature>
<feature type="compositionally biased region" description="Basic and acidic residues" evidence="5">
    <location>
        <begin position="501"/>
        <end position="521"/>
    </location>
</feature>
<dbReference type="Pfam" id="PF00892">
    <property type="entry name" value="EamA"/>
    <property type="match status" value="1"/>
</dbReference>
<dbReference type="PANTHER" id="PTHR23051">
    <property type="entry name" value="SOLUTE CARRIER FAMILY 35, MEMBER F5"/>
    <property type="match status" value="1"/>
</dbReference>
<feature type="region of interest" description="Disordered" evidence="5">
    <location>
        <begin position="347"/>
        <end position="366"/>
    </location>
</feature>
<feature type="transmembrane region" description="Helical" evidence="6">
    <location>
        <begin position="166"/>
        <end position="185"/>
    </location>
</feature>
<evidence type="ECO:0000256" key="5">
    <source>
        <dbReference type="SAM" id="MobiDB-lite"/>
    </source>
</evidence>
<dbReference type="SUPFAM" id="SSF103481">
    <property type="entry name" value="Multidrug resistance efflux transporter EmrE"/>
    <property type="match status" value="2"/>
</dbReference>
<evidence type="ECO:0000256" key="4">
    <source>
        <dbReference type="ARBA" id="ARBA00023136"/>
    </source>
</evidence>
<reference evidence="8 9" key="1">
    <citation type="submission" date="2014-11" db="EMBL/GenBank/DDBJ databases">
        <authorList>
            <person name="Zhu J."/>
            <person name="Qi W."/>
            <person name="Song R."/>
        </authorList>
    </citation>
    <scope>NUCLEOTIDE SEQUENCE [LARGE SCALE GENOMIC DNA]</scope>
</reference>
<feature type="compositionally biased region" description="Basic and acidic residues" evidence="5">
    <location>
        <begin position="457"/>
        <end position="488"/>
    </location>
</feature>
<name>A0A0G4ECG4_VITBC</name>
<dbReference type="OMA" id="MCKSPER"/>
<feature type="compositionally biased region" description="Basic and acidic residues" evidence="5">
    <location>
        <begin position="355"/>
        <end position="366"/>
    </location>
</feature>
<dbReference type="InterPro" id="IPR037185">
    <property type="entry name" value="EmrE-like"/>
</dbReference>
<evidence type="ECO:0000256" key="1">
    <source>
        <dbReference type="ARBA" id="ARBA00004141"/>
    </source>
</evidence>
<feature type="transmembrane region" description="Helical" evidence="6">
    <location>
        <begin position="49"/>
        <end position="72"/>
    </location>
</feature>
<feature type="transmembrane region" description="Helical" evidence="6">
    <location>
        <begin position="263"/>
        <end position="284"/>
    </location>
</feature>
<keyword evidence="9" id="KW-1185">Reference proteome</keyword>
<dbReference type="InParanoid" id="A0A0G4ECG4"/>
<feature type="transmembrane region" description="Helical" evidence="6">
    <location>
        <begin position="197"/>
        <end position="217"/>
    </location>
</feature>